<name>A0AAU7VZ47_9MICO</name>
<proteinExistence type="predicted"/>
<accession>A0AAU7VZ47</accession>
<protein>
    <submittedName>
        <fullName evidence="1">Uncharacterized protein</fullName>
    </submittedName>
</protein>
<dbReference type="AlphaFoldDB" id="A0AAU7VZ47"/>
<reference evidence="1" key="1">
    <citation type="submission" date="2024-06" db="EMBL/GenBank/DDBJ databases">
        <title>Draft genome sequence of Microbacterium sp. strain A8/3-1, isolated from Oxytropis tragacanthoides Fisch. ex DC. Root nodules in the Altai region of Russia.</title>
        <authorList>
            <person name="Sazanova A."/>
            <person name="Guro P."/>
            <person name="Kuznetsova I."/>
            <person name="Belimov A."/>
            <person name="Safronova V."/>
        </authorList>
    </citation>
    <scope>NUCLEOTIDE SEQUENCE</scope>
    <source>
        <strain evidence="1">A8/3-1</strain>
    </source>
</reference>
<dbReference type="RefSeq" id="WP_350352496.1">
    <property type="nucleotide sequence ID" value="NZ_CP158357.1"/>
</dbReference>
<evidence type="ECO:0000313" key="1">
    <source>
        <dbReference type="EMBL" id="XBX79469.1"/>
    </source>
</evidence>
<sequence length="97" mass="11155">MADIDWNAEFAELAADRLEAEKATALTMQRRNSIEREHHERGRKLSEHERLRQAAIRLCRKAGVKGMGQDSFTEHTKNQLLNVIREAEAVISRTERG</sequence>
<dbReference type="EMBL" id="CP158357">
    <property type="protein sequence ID" value="XBX79469.1"/>
    <property type="molecule type" value="Genomic_DNA"/>
</dbReference>
<gene>
    <name evidence="1" type="ORF">ABS642_05145</name>
</gene>
<organism evidence="1">
    <name type="scientific">Microbacterium sp. A8/3-1</name>
    <dbReference type="NCBI Taxonomy" id="3160749"/>
    <lineage>
        <taxon>Bacteria</taxon>
        <taxon>Bacillati</taxon>
        <taxon>Actinomycetota</taxon>
        <taxon>Actinomycetes</taxon>
        <taxon>Micrococcales</taxon>
        <taxon>Microbacteriaceae</taxon>
        <taxon>Microbacterium</taxon>
    </lineage>
</organism>